<dbReference type="OrthoDB" id="5624888at2"/>
<dbReference type="RefSeq" id="WP_109653871.1">
    <property type="nucleotide sequence ID" value="NZ_CAJQNU010000046.1"/>
</dbReference>
<comment type="caution">
    <text evidence="2">The sequence shown here is derived from an EMBL/GenBank/DDBJ whole genome shotgun (WGS) entry which is preliminary data.</text>
</comment>
<protein>
    <submittedName>
        <fullName evidence="2">3D (Asp-Asp-Asp) domain-containing protein</fullName>
    </submittedName>
    <submittedName>
        <fullName evidence="1">3D domain-containing protein</fullName>
    </submittedName>
</protein>
<keyword evidence="4" id="KW-1185">Reference proteome</keyword>
<sequence>MSNNKLIGFLIISIFWGCKEDKEEDPYVWIPLEVTATAYNSLPSQTNEAPTITAWGDTLKPGVKSLAVSRDLIAKGLKYGTMVRIDTFPDTFYINDKMHPRWKNKIDIYMGKQIDTALNWGKRKIIIEYAVLKEKLDSLPLND</sequence>
<dbReference type="EMBL" id="QGGQ01000012">
    <property type="protein sequence ID" value="PWK21252.1"/>
    <property type="molecule type" value="Genomic_DNA"/>
</dbReference>
<organism evidence="2 3">
    <name type="scientific">Maribacter polysiphoniae</name>
    <dbReference type="NCBI Taxonomy" id="429344"/>
    <lineage>
        <taxon>Bacteria</taxon>
        <taxon>Pseudomonadati</taxon>
        <taxon>Bacteroidota</taxon>
        <taxon>Flavobacteriia</taxon>
        <taxon>Flavobacteriales</taxon>
        <taxon>Flavobacteriaceae</taxon>
        <taxon>Maribacter</taxon>
    </lineage>
</organism>
<dbReference type="Proteomes" id="UP000651837">
    <property type="component" value="Unassembled WGS sequence"/>
</dbReference>
<reference evidence="2 3" key="1">
    <citation type="submission" date="2018-05" db="EMBL/GenBank/DDBJ databases">
        <title>Genomic Encyclopedia of Archaeal and Bacterial Type Strains, Phase II (KMG-II): from individual species to whole genera.</title>
        <authorList>
            <person name="Goeker M."/>
        </authorList>
    </citation>
    <scope>NUCLEOTIDE SEQUENCE [LARGE SCALE GENOMIC DNA]</scope>
    <source>
        <strain evidence="2 3">DSM 23514</strain>
    </source>
</reference>
<gene>
    <name evidence="1" type="ORF">HZY62_17615</name>
    <name evidence="2" type="ORF">LX92_03756</name>
</gene>
<evidence type="ECO:0000313" key="1">
    <source>
        <dbReference type="EMBL" id="MBD1262420.1"/>
    </source>
</evidence>
<accession>A0A316DV79</accession>
<evidence type="ECO:0000313" key="4">
    <source>
        <dbReference type="Proteomes" id="UP000651837"/>
    </source>
</evidence>
<name>A0A316DV79_9FLAO</name>
<dbReference type="EMBL" id="JACWLN010000011">
    <property type="protein sequence ID" value="MBD1262420.1"/>
    <property type="molecule type" value="Genomic_DNA"/>
</dbReference>
<dbReference type="Proteomes" id="UP000245667">
    <property type="component" value="Unassembled WGS sequence"/>
</dbReference>
<dbReference type="AlphaFoldDB" id="A0A316DV79"/>
<dbReference type="CDD" id="cd22784">
    <property type="entry name" value="DPBB_MltA_YuiC-like"/>
    <property type="match status" value="1"/>
</dbReference>
<evidence type="ECO:0000313" key="2">
    <source>
        <dbReference type="EMBL" id="PWK21252.1"/>
    </source>
</evidence>
<proteinExistence type="predicted"/>
<evidence type="ECO:0000313" key="3">
    <source>
        <dbReference type="Proteomes" id="UP000245667"/>
    </source>
</evidence>
<reference evidence="1 4" key="2">
    <citation type="submission" date="2020-07" db="EMBL/GenBank/DDBJ databases">
        <title>The draft genome sequence of Maribacter polysiphoniae KCTC 22021.</title>
        <authorList>
            <person name="Mu L."/>
        </authorList>
    </citation>
    <scope>NUCLEOTIDE SEQUENCE [LARGE SCALE GENOMIC DNA]</scope>
    <source>
        <strain evidence="1 4">KCTC 22021</strain>
    </source>
</reference>